<dbReference type="InterPro" id="IPR036890">
    <property type="entry name" value="HATPase_C_sf"/>
</dbReference>
<feature type="domain" description="GAF" evidence="1">
    <location>
        <begin position="29"/>
        <end position="180"/>
    </location>
</feature>
<organism evidence="2 3">
    <name type="scientific">Drouetiella hepatica Uher 2000/2452</name>
    <dbReference type="NCBI Taxonomy" id="904376"/>
    <lineage>
        <taxon>Bacteria</taxon>
        <taxon>Bacillati</taxon>
        <taxon>Cyanobacteriota</taxon>
        <taxon>Cyanophyceae</taxon>
        <taxon>Oculatellales</taxon>
        <taxon>Oculatellaceae</taxon>
        <taxon>Drouetiella</taxon>
    </lineage>
</organism>
<reference evidence="2" key="1">
    <citation type="submission" date="2021-05" db="EMBL/GenBank/DDBJ databases">
        <authorList>
            <person name="Pietrasiak N."/>
            <person name="Ward R."/>
            <person name="Stajich J.E."/>
            <person name="Kurbessoian T."/>
        </authorList>
    </citation>
    <scope>NUCLEOTIDE SEQUENCE</scope>
    <source>
        <strain evidence="2">UHER 2000/2452</strain>
    </source>
</reference>
<dbReference type="InterPro" id="IPR003018">
    <property type="entry name" value="GAF"/>
</dbReference>
<dbReference type="InterPro" id="IPR029016">
    <property type="entry name" value="GAF-like_dom_sf"/>
</dbReference>
<protein>
    <submittedName>
        <fullName evidence="2">GAF domain-containing protein</fullName>
    </submittedName>
</protein>
<dbReference type="AlphaFoldDB" id="A0A951UM06"/>
<dbReference type="Pfam" id="PF01590">
    <property type="entry name" value="GAF"/>
    <property type="match status" value="2"/>
</dbReference>
<dbReference type="SUPFAM" id="SSF55781">
    <property type="entry name" value="GAF domain-like"/>
    <property type="match status" value="4"/>
</dbReference>
<evidence type="ECO:0000313" key="3">
    <source>
        <dbReference type="Proteomes" id="UP000757435"/>
    </source>
</evidence>
<proteinExistence type="predicted"/>
<dbReference type="SMART" id="SM00065">
    <property type="entry name" value="GAF"/>
    <property type="match status" value="3"/>
</dbReference>
<dbReference type="SUPFAM" id="SSF55874">
    <property type="entry name" value="ATPase domain of HSP90 chaperone/DNA topoisomerase II/histidine kinase"/>
    <property type="match status" value="1"/>
</dbReference>
<evidence type="ECO:0000313" key="2">
    <source>
        <dbReference type="EMBL" id="MBW4658895.1"/>
    </source>
</evidence>
<evidence type="ECO:0000259" key="1">
    <source>
        <dbReference type="SMART" id="SM00065"/>
    </source>
</evidence>
<dbReference type="Gene3D" id="3.30.450.40">
    <property type="match status" value="3"/>
</dbReference>
<reference evidence="2" key="2">
    <citation type="journal article" date="2022" name="Microbiol. Resour. Announc.">
        <title>Metagenome Sequencing to Explore Phylogenomics of Terrestrial Cyanobacteria.</title>
        <authorList>
            <person name="Ward R.D."/>
            <person name="Stajich J.E."/>
            <person name="Johansen J.R."/>
            <person name="Huntemann M."/>
            <person name="Clum A."/>
            <person name="Foster B."/>
            <person name="Foster B."/>
            <person name="Roux S."/>
            <person name="Palaniappan K."/>
            <person name="Varghese N."/>
            <person name="Mukherjee S."/>
            <person name="Reddy T.B.K."/>
            <person name="Daum C."/>
            <person name="Copeland A."/>
            <person name="Chen I.A."/>
            <person name="Ivanova N.N."/>
            <person name="Kyrpides N.C."/>
            <person name="Shapiro N."/>
            <person name="Eloe-Fadrosh E.A."/>
            <person name="Pietrasiak N."/>
        </authorList>
    </citation>
    <scope>NUCLEOTIDE SEQUENCE</scope>
    <source>
        <strain evidence="2">UHER 2000/2452</strain>
    </source>
</reference>
<dbReference type="EMBL" id="JAHHHD010000008">
    <property type="protein sequence ID" value="MBW4658895.1"/>
    <property type="molecule type" value="Genomic_DNA"/>
</dbReference>
<dbReference type="Proteomes" id="UP000757435">
    <property type="component" value="Unassembled WGS sequence"/>
</dbReference>
<name>A0A951UM06_9CYAN</name>
<dbReference type="Gene3D" id="3.30.565.10">
    <property type="entry name" value="Histidine kinase-like ATPase, C-terminal domain"/>
    <property type="match status" value="1"/>
</dbReference>
<accession>A0A951UM06</accession>
<comment type="caution">
    <text evidence="2">The sequence shown here is derived from an EMBL/GenBank/DDBJ whole genome shotgun (WGS) entry which is preliminary data.</text>
</comment>
<gene>
    <name evidence="2" type="ORF">KME15_09480</name>
</gene>
<feature type="domain" description="GAF" evidence="1">
    <location>
        <begin position="201"/>
        <end position="348"/>
    </location>
</feature>
<sequence length="933" mass="105948">MGLQKEPSGHERQLVALGRVLQALREEETVDGLIKMALGYLQAEFNYALVWIALYDRPEHRLIGKGGHAPAGDDTFLKQRFSLSPGDLLEQVVIQLRPIGVPDLREESRAGEWRKAAQKYSIQGTIVFPIRHKSDCFGLVLLGSPLWGTSPHADEKARLSMLLGSLADGLYQLAGEQHRQQVKRPDQPLLSLLAKLRSLPNLKKRLDAVIDETHRFVQPNRTNIYWYEPQQRYFWKRQGSRALEGNDLKIPVQEINGFYQALTADQVISIGEAQSTVKADLSGRIMQYLQARSLIAAPVLYQGELRGFLTVEGNEARLWSEEEKNFVRGVAQMVSLVAPLEEMEVTVQQVKLDQVLTAEITRALYTEDDWKITLQKCADQVCQRLSTERFLVLLYDKDLKTFEICYQQQPKQRRPIAQSLEDLNPVDWQMLERSTEAVAVENLEADLKLMAWRQVFLESEVRSLLVCSTSMGKSIEGLVVLGHETARSWSRAERDLLRVVSQQIGLLLHQFQLQRQTDRLQKNYQAVQWGLTTMQQTHQLDRLEQAATQQIAQLLQSPLAVLITWLPGRTTAQLTAPVVSKRQFEVAIQVPVPIYTDVLVQWALQTDGLLTVGINDISPETRQWLCGAEIGQVLVLTLRTAPEHEPTGIILVGDVADRQWSEQQMIAFGTLTSQLGWGRRYLLIAETLFEQREKLEQLNWYKQRRLEETYRILGTGVRRLNELSHQKEGASSMRYQQILRHLGGTLTALTPVLKHEQWQFQGDYETIPLASLLRRSLERLDSLIKQRQIWSQVHNDASVTIGGDVPKIEFVLLEVLTAACQRSVAAGRLDIWCRQVDAQWLELSITDNGIVEPRLLEELEMGRSSDLLVPSTLEHPPGLHLAICKSIMVRIGGEFSFHKLEDGRLFSRLLLPIATGTTLNHAARSEGEITGFF</sequence>
<feature type="domain" description="GAF" evidence="1">
    <location>
        <begin position="369"/>
        <end position="518"/>
    </location>
</feature>